<dbReference type="Pfam" id="PF01734">
    <property type="entry name" value="Patatin"/>
    <property type="match status" value="1"/>
</dbReference>
<dbReference type="PROSITE" id="PS51635">
    <property type="entry name" value="PNPLA"/>
    <property type="match status" value="1"/>
</dbReference>
<feature type="domain" description="PNPLA" evidence="3">
    <location>
        <begin position="44"/>
        <end position="310"/>
    </location>
</feature>
<evidence type="ECO:0000256" key="1">
    <source>
        <dbReference type="ARBA" id="ARBA00023098"/>
    </source>
</evidence>
<dbReference type="PANTHER" id="PTHR46394:SF1">
    <property type="entry name" value="PNPLA DOMAIN-CONTAINING PROTEIN"/>
    <property type="match status" value="1"/>
</dbReference>
<dbReference type="SUPFAM" id="SSF52151">
    <property type="entry name" value="FabD/lysophospholipase-like"/>
    <property type="match status" value="1"/>
</dbReference>
<evidence type="ECO:0000313" key="5">
    <source>
        <dbReference type="Proteomes" id="UP000184170"/>
    </source>
</evidence>
<dbReference type="InterPro" id="IPR052580">
    <property type="entry name" value="Lipid_Hydrolase"/>
</dbReference>
<accession>A0A1M4VPW2</accession>
<keyword evidence="5" id="KW-1185">Reference proteome</keyword>
<gene>
    <name evidence="4" type="ORF">SAMN04487965_0484</name>
</gene>
<name>A0A1M4VPW2_9GAMM</name>
<dbReference type="GO" id="GO:0016787">
    <property type="term" value="F:hydrolase activity"/>
    <property type="evidence" value="ECO:0007669"/>
    <property type="project" value="UniProtKB-UniRule"/>
</dbReference>
<dbReference type="STRING" id="494016.SAMN04487965_0484"/>
<feature type="short sequence motif" description="GXSXG" evidence="2">
    <location>
        <begin position="75"/>
        <end position="79"/>
    </location>
</feature>
<dbReference type="InterPro" id="IPR002641">
    <property type="entry name" value="PNPLA_dom"/>
</dbReference>
<dbReference type="Gene3D" id="3.40.1090.10">
    <property type="entry name" value="Cytosolic phospholipase A2 catalytic domain"/>
    <property type="match status" value="1"/>
</dbReference>
<keyword evidence="2" id="KW-0378">Hydrolase</keyword>
<feature type="active site" description="Nucleophile" evidence="2">
    <location>
        <position position="77"/>
    </location>
</feature>
<organism evidence="4 5">
    <name type="scientific">Microbulbifer donghaiensis</name>
    <dbReference type="NCBI Taxonomy" id="494016"/>
    <lineage>
        <taxon>Bacteria</taxon>
        <taxon>Pseudomonadati</taxon>
        <taxon>Pseudomonadota</taxon>
        <taxon>Gammaproteobacteria</taxon>
        <taxon>Cellvibrionales</taxon>
        <taxon>Microbulbiferaceae</taxon>
        <taxon>Microbulbifer</taxon>
    </lineage>
</organism>
<dbReference type="Proteomes" id="UP000184170">
    <property type="component" value="Unassembled WGS sequence"/>
</dbReference>
<feature type="short sequence motif" description="DGA/G" evidence="2">
    <location>
        <begin position="297"/>
        <end position="299"/>
    </location>
</feature>
<dbReference type="PANTHER" id="PTHR46394">
    <property type="entry name" value="ANNEXIN"/>
    <property type="match status" value="1"/>
</dbReference>
<dbReference type="GO" id="GO:0016042">
    <property type="term" value="P:lipid catabolic process"/>
    <property type="evidence" value="ECO:0007669"/>
    <property type="project" value="UniProtKB-UniRule"/>
</dbReference>
<keyword evidence="1 2" id="KW-0443">Lipid metabolism</keyword>
<feature type="short sequence motif" description="GXGXXG" evidence="2">
    <location>
        <begin position="48"/>
        <end position="53"/>
    </location>
</feature>
<dbReference type="AlphaFoldDB" id="A0A1M4VPW2"/>
<evidence type="ECO:0000313" key="4">
    <source>
        <dbReference type="EMBL" id="SHE71094.1"/>
    </source>
</evidence>
<proteinExistence type="predicted"/>
<sequence length="448" mass="50040">MDRSTWVESAIANADTLWARSKSNIIGNTYSDIRDQQGHQYVDLVMEGGGMLGIALVGYTYILEKAGIRFRKIAGTSAGAINALFLAAAGTPSEVKSETLLTIMSNADFASFEDGRDFSRKTVARLLSGKGSFRSFVLHPIDALRTLNHLLKFKGLNPGNTFKQWLEEQLKELGIENTAQLNTRINQFPDLVYRDSRDTQVGKAEVALVAADITTETRAVFPRKAPLYFASPDSVNPAEFVRASMSVPGFFEPHVVGKIPQLDDGEAVAENWRKIKGIKDPRAYFKNAFPEDVQFVDGGMVSNFPFDIFHSRSGTPKLPTFGVKLELDLYQPKTNKLGRFTTGLINTCRHMLDNHFRATLNAEYNELVKEIAITPLANGERPHWLNFSMPDRHCEHLFLCGAEAAIDFLRTDPDDPEQGFNWAEYLQIRQSQSIPSVEHRAVVEEPGH</sequence>
<dbReference type="OrthoDB" id="5290098at2"/>
<protein>
    <submittedName>
        <fullName evidence="4">NTE family protein</fullName>
    </submittedName>
</protein>
<dbReference type="InterPro" id="IPR016035">
    <property type="entry name" value="Acyl_Trfase/lysoPLipase"/>
</dbReference>
<dbReference type="RefSeq" id="WP_073271084.1">
    <property type="nucleotide sequence ID" value="NZ_FQVA01000001.1"/>
</dbReference>
<keyword evidence="2" id="KW-0442">Lipid degradation</keyword>
<evidence type="ECO:0000259" key="3">
    <source>
        <dbReference type="PROSITE" id="PS51635"/>
    </source>
</evidence>
<dbReference type="EMBL" id="FQVA01000001">
    <property type="protein sequence ID" value="SHE71094.1"/>
    <property type="molecule type" value="Genomic_DNA"/>
</dbReference>
<evidence type="ECO:0000256" key="2">
    <source>
        <dbReference type="PROSITE-ProRule" id="PRU01161"/>
    </source>
</evidence>
<reference evidence="5" key="1">
    <citation type="submission" date="2016-11" db="EMBL/GenBank/DDBJ databases">
        <authorList>
            <person name="Varghese N."/>
            <person name="Submissions S."/>
        </authorList>
    </citation>
    <scope>NUCLEOTIDE SEQUENCE [LARGE SCALE GENOMIC DNA]</scope>
    <source>
        <strain evidence="5">CGMCC 1.7063</strain>
    </source>
</reference>
<feature type="active site" description="Proton acceptor" evidence="2">
    <location>
        <position position="297"/>
    </location>
</feature>